<organism evidence="5 6">
    <name type="scientific">Fimbriiglobus ruber</name>
    <dbReference type="NCBI Taxonomy" id="1908690"/>
    <lineage>
        <taxon>Bacteria</taxon>
        <taxon>Pseudomonadati</taxon>
        <taxon>Planctomycetota</taxon>
        <taxon>Planctomycetia</taxon>
        <taxon>Gemmatales</taxon>
        <taxon>Gemmataceae</taxon>
        <taxon>Fimbriiglobus</taxon>
    </lineage>
</organism>
<dbReference type="GO" id="GO:0003677">
    <property type="term" value="F:DNA binding"/>
    <property type="evidence" value="ECO:0007669"/>
    <property type="project" value="UniProtKB-KW"/>
</dbReference>
<dbReference type="Gene3D" id="1.10.443.10">
    <property type="entry name" value="Intergrase catalytic core"/>
    <property type="match status" value="1"/>
</dbReference>
<dbReference type="InterPro" id="IPR010998">
    <property type="entry name" value="Integrase_recombinase_N"/>
</dbReference>
<accession>A0A225DVH1</accession>
<dbReference type="InterPro" id="IPR050090">
    <property type="entry name" value="Tyrosine_recombinase_XerCD"/>
</dbReference>
<keyword evidence="1" id="KW-0238">DNA-binding</keyword>
<dbReference type="OrthoDB" id="5391994at2"/>
<dbReference type="RefSeq" id="WP_088253259.1">
    <property type="nucleotide sequence ID" value="NZ_NIDE01000002.1"/>
</dbReference>
<dbReference type="SUPFAM" id="SSF56349">
    <property type="entry name" value="DNA breaking-rejoining enzymes"/>
    <property type="match status" value="1"/>
</dbReference>
<dbReference type="PROSITE" id="PS51898">
    <property type="entry name" value="TYR_RECOMBINASE"/>
    <property type="match status" value="1"/>
</dbReference>
<evidence type="ECO:0000256" key="3">
    <source>
        <dbReference type="SAM" id="Coils"/>
    </source>
</evidence>
<dbReference type="CDD" id="cd00796">
    <property type="entry name" value="INT_Rci_Hp1_C"/>
    <property type="match status" value="1"/>
</dbReference>
<gene>
    <name evidence="5" type="ORF">FRUB_01871</name>
</gene>
<dbReference type="GO" id="GO:0015074">
    <property type="term" value="P:DNA integration"/>
    <property type="evidence" value="ECO:0007669"/>
    <property type="project" value="InterPro"/>
</dbReference>
<dbReference type="InterPro" id="IPR002104">
    <property type="entry name" value="Integrase_catalytic"/>
</dbReference>
<evidence type="ECO:0000256" key="1">
    <source>
        <dbReference type="ARBA" id="ARBA00023125"/>
    </source>
</evidence>
<name>A0A225DVH1_9BACT</name>
<dbReference type="Pfam" id="PF00589">
    <property type="entry name" value="Phage_integrase"/>
    <property type="match status" value="1"/>
</dbReference>
<keyword evidence="2" id="KW-0233">DNA recombination</keyword>
<dbReference type="Gene3D" id="1.10.150.130">
    <property type="match status" value="1"/>
</dbReference>
<sequence>MPQTSRPWFRKQTGWWMAQVNHKQEKLAKGKENKREAEQKLRDLLSLQAANPQPDSGRLTVAAVIDLYIEFAKSRLDPTTLEERKRYFQAFAEAHGFRAVNDRDCLPYHLTAWIDSKPEWQSDWTKNHAVAIIHRPFNWAAKQRLIAANPFRGVTHRPGAPRRPMTDDEFKRLVVASHGRQVKVGPNPGDRFVEFLRFLRLTGARPCEASKLRWTDINLDSAVVMLVKHKSTKTQRTPKPRVISLDAEIVRLLITIRARNEVGEFVFYNHRGTTWNRSNLSLRLQRGRKKANIPPDAKLYGLRHAFGTRAILNGVDIKTLAELMGHTTTRVTEHYVHIAGNVAHLHAALQKVNGSVTPLPVSATPPAVESHPDARM</sequence>
<evidence type="ECO:0000259" key="4">
    <source>
        <dbReference type="PROSITE" id="PS51898"/>
    </source>
</evidence>
<proteinExistence type="predicted"/>
<dbReference type="EMBL" id="NIDE01000002">
    <property type="protein sequence ID" value="OWK45540.1"/>
    <property type="molecule type" value="Genomic_DNA"/>
</dbReference>
<dbReference type="GO" id="GO:0006310">
    <property type="term" value="P:DNA recombination"/>
    <property type="evidence" value="ECO:0007669"/>
    <property type="project" value="UniProtKB-KW"/>
</dbReference>
<dbReference type="AlphaFoldDB" id="A0A225DVH1"/>
<evidence type="ECO:0000256" key="2">
    <source>
        <dbReference type="ARBA" id="ARBA00023172"/>
    </source>
</evidence>
<dbReference type="InterPro" id="IPR011010">
    <property type="entry name" value="DNA_brk_join_enz"/>
</dbReference>
<feature type="domain" description="Tyr recombinase" evidence="4">
    <location>
        <begin position="160"/>
        <end position="350"/>
    </location>
</feature>
<keyword evidence="3" id="KW-0175">Coiled coil</keyword>
<keyword evidence="6" id="KW-1185">Reference proteome</keyword>
<evidence type="ECO:0000313" key="6">
    <source>
        <dbReference type="Proteomes" id="UP000214646"/>
    </source>
</evidence>
<dbReference type="PANTHER" id="PTHR30349">
    <property type="entry name" value="PHAGE INTEGRASE-RELATED"/>
    <property type="match status" value="1"/>
</dbReference>
<reference evidence="6" key="1">
    <citation type="submission" date="2017-06" db="EMBL/GenBank/DDBJ databases">
        <title>Genome analysis of Fimbriiglobus ruber SP5, the first member of the order Planctomycetales with confirmed chitinolytic capability.</title>
        <authorList>
            <person name="Ravin N.V."/>
            <person name="Rakitin A.L."/>
            <person name="Ivanova A.A."/>
            <person name="Beletsky A.V."/>
            <person name="Kulichevskaya I.S."/>
            <person name="Mardanov A.V."/>
            <person name="Dedysh S.N."/>
        </authorList>
    </citation>
    <scope>NUCLEOTIDE SEQUENCE [LARGE SCALE GENOMIC DNA]</scope>
    <source>
        <strain evidence="6">SP5</strain>
    </source>
</reference>
<evidence type="ECO:0000313" key="5">
    <source>
        <dbReference type="EMBL" id="OWK45540.1"/>
    </source>
</evidence>
<dbReference type="Proteomes" id="UP000214646">
    <property type="component" value="Unassembled WGS sequence"/>
</dbReference>
<dbReference type="InterPro" id="IPR013762">
    <property type="entry name" value="Integrase-like_cat_sf"/>
</dbReference>
<feature type="coiled-coil region" evidence="3">
    <location>
        <begin position="20"/>
        <end position="47"/>
    </location>
</feature>
<comment type="caution">
    <text evidence="5">The sequence shown here is derived from an EMBL/GenBank/DDBJ whole genome shotgun (WGS) entry which is preliminary data.</text>
</comment>
<protein>
    <submittedName>
        <fullName evidence="5">Integrase</fullName>
    </submittedName>
</protein>